<evidence type="ECO:0000256" key="3">
    <source>
        <dbReference type="ARBA" id="ARBA00047960"/>
    </source>
</evidence>
<dbReference type="EMBL" id="JAUJYN010000007">
    <property type="protein sequence ID" value="KAK1267079.1"/>
    <property type="molecule type" value="Genomic_DNA"/>
</dbReference>
<gene>
    <name evidence="8" type="ORF">QJS04_geneDACA019386</name>
    <name evidence="7" type="ORF">QJS04_geneDACA023200</name>
</gene>
<dbReference type="Pfam" id="PF02798">
    <property type="entry name" value="GST_N"/>
    <property type="match status" value="1"/>
</dbReference>
<evidence type="ECO:0000256" key="1">
    <source>
        <dbReference type="ARBA" id="ARBA00022679"/>
    </source>
</evidence>
<dbReference type="PANTHER" id="PTHR11260:SF781">
    <property type="entry name" value="GLUTATHIONE S-TRANSFERASE U19"/>
    <property type="match status" value="1"/>
</dbReference>
<dbReference type="Gene3D" id="1.20.1050.10">
    <property type="match status" value="1"/>
</dbReference>
<comment type="catalytic activity">
    <reaction evidence="3 4">
        <text>RX + glutathione = an S-substituted glutathione + a halide anion + H(+)</text>
        <dbReference type="Rhea" id="RHEA:16437"/>
        <dbReference type="ChEBI" id="CHEBI:15378"/>
        <dbReference type="ChEBI" id="CHEBI:16042"/>
        <dbReference type="ChEBI" id="CHEBI:17792"/>
        <dbReference type="ChEBI" id="CHEBI:57925"/>
        <dbReference type="ChEBI" id="CHEBI:90779"/>
        <dbReference type="EC" id="2.5.1.18"/>
    </reaction>
</comment>
<dbReference type="GO" id="GO:0004364">
    <property type="term" value="F:glutathione transferase activity"/>
    <property type="evidence" value="ECO:0007669"/>
    <property type="project" value="UniProtKB-UniRule"/>
</dbReference>
<accession>A0AAV9ATA4</accession>
<reference evidence="8" key="1">
    <citation type="journal article" date="2023" name="Nat. Commun.">
        <title>Diploid and tetraploid genomes of Acorus and the evolution of monocots.</title>
        <authorList>
            <person name="Ma L."/>
            <person name="Liu K.W."/>
            <person name="Li Z."/>
            <person name="Hsiao Y.Y."/>
            <person name="Qi Y."/>
            <person name="Fu T."/>
            <person name="Tang G.D."/>
            <person name="Zhang D."/>
            <person name="Sun W.H."/>
            <person name="Liu D.K."/>
            <person name="Li Y."/>
            <person name="Chen G.Z."/>
            <person name="Liu X.D."/>
            <person name="Liao X.Y."/>
            <person name="Jiang Y.T."/>
            <person name="Yu X."/>
            <person name="Hao Y."/>
            <person name="Huang J."/>
            <person name="Zhao X.W."/>
            <person name="Ke S."/>
            <person name="Chen Y.Y."/>
            <person name="Wu W.L."/>
            <person name="Hsu J.L."/>
            <person name="Lin Y.F."/>
            <person name="Huang M.D."/>
            <person name="Li C.Y."/>
            <person name="Huang L."/>
            <person name="Wang Z.W."/>
            <person name="Zhao X."/>
            <person name="Zhong W.Y."/>
            <person name="Peng D.H."/>
            <person name="Ahmad S."/>
            <person name="Lan S."/>
            <person name="Zhang J.S."/>
            <person name="Tsai W.C."/>
            <person name="Van de Peer Y."/>
            <person name="Liu Z.J."/>
        </authorList>
    </citation>
    <scope>NUCLEOTIDE SEQUENCE</scope>
    <source>
        <strain evidence="8">SCP</strain>
    </source>
</reference>
<name>A0AAV9ATA4_ACOGR</name>
<organism evidence="8 9">
    <name type="scientific">Acorus gramineus</name>
    <name type="common">Dwarf sweet flag</name>
    <dbReference type="NCBI Taxonomy" id="55184"/>
    <lineage>
        <taxon>Eukaryota</taxon>
        <taxon>Viridiplantae</taxon>
        <taxon>Streptophyta</taxon>
        <taxon>Embryophyta</taxon>
        <taxon>Tracheophyta</taxon>
        <taxon>Spermatophyta</taxon>
        <taxon>Magnoliopsida</taxon>
        <taxon>Liliopsida</taxon>
        <taxon>Acoraceae</taxon>
        <taxon>Acorus</taxon>
    </lineage>
</organism>
<dbReference type="Gene3D" id="3.40.30.10">
    <property type="entry name" value="Glutaredoxin"/>
    <property type="match status" value="1"/>
</dbReference>
<evidence type="ECO:0000259" key="5">
    <source>
        <dbReference type="PROSITE" id="PS50404"/>
    </source>
</evidence>
<comment type="similarity">
    <text evidence="2">Belongs to the GST superfamily. Tau family.</text>
</comment>
<reference evidence="8" key="2">
    <citation type="submission" date="2023-06" db="EMBL/GenBank/DDBJ databases">
        <authorList>
            <person name="Ma L."/>
            <person name="Liu K.-W."/>
            <person name="Li Z."/>
            <person name="Hsiao Y.-Y."/>
            <person name="Qi Y."/>
            <person name="Fu T."/>
            <person name="Tang G."/>
            <person name="Zhang D."/>
            <person name="Sun W.-H."/>
            <person name="Liu D.-K."/>
            <person name="Li Y."/>
            <person name="Chen G.-Z."/>
            <person name="Liu X.-D."/>
            <person name="Liao X.-Y."/>
            <person name="Jiang Y.-T."/>
            <person name="Yu X."/>
            <person name="Hao Y."/>
            <person name="Huang J."/>
            <person name="Zhao X.-W."/>
            <person name="Ke S."/>
            <person name="Chen Y.-Y."/>
            <person name="Wu W.-L."/>
            <person name="Hsu J.-L."/>
            <person name="Lin Y.-F."/>
            <person name="Huang M.-D."/>
            <person name="Li C.-Y."/>
            <person name="Huang L."/>
            <person name="Wang Z.-W."/>
            <person name="Zhao X."/>
            <person name="Zhong W.-Y."/>
            <person name="Peng D.-H."/>
            <person name="Ahmad S."/>
            <person name="Lan S."/>
            <person name="Zhang J.-S."/>
            <person name="Tsai W.-C."/>
            <person name="Van De Peer Y."/>
            <person name="Liu Z.-J."/>
        </authorList>
    </citation>
    <scope>NUCLEOTIDE SEQUENCE</scope>
    <source>
        <strain evidence="8">SCP</strain>
        <tissue evidence="8">Leaves</tissue>
    </source>
</reference>
<keyword evidence="9" id="KW-1185">Reference proteome</keyword>
<dbReference type="PANTHER" id="PTHR11260">
    <property type="entry name" value="GLUTATHIONE S-TRANSFERASE, GST, SUPERFAMILY, GST DOMAIN CONTAINING"/>
    <property type="match status" value="1"/>
</dbReference>
<comment type="function">
    <text evidence="4">Is involved in the conjugation of reduced glutathione to a wide number of exogenous and endogenous hydrophobic electrophiles.</text>
</comment>
<dbReference type="CDD" id="cd03058">
    <property type="entry name" value="GST_N_Tau"/>
    <property type="match status" value="1"/>
</dbReference>
<dbReference type="GO" id="GO:0009407">
    <property type="term" value="P:toxin catabolic process"/>
    <property type="evidence" value="ECO:0007669"/>
    <property type="project" value="UniProtKB-ARBA"/>
</dbReference>
<dbReference type="InterPro" id="IPR036249">
    <property type="entry name" value="Thioredoxin-like_sf"/>
</dbReference>
<dbReference type="InterPro" id="IPR045073">
    <property type="entry name" value="Omega/Tau-like"/>
</dbReference>
<dbReference type="PROSITE" id="PS50405">
    <property type="entry name" value="GST_CTER"/>
    <property type="match status" value="1"/>
</dbReference>
<evidence type="ECO:0000259" key="6">
    <source>
        <dbReference type="PROSITE" id="PS50405"/>
    </source>
</evidence>
<evidence type="ECO:0000256" key="4">
    <source>
        <dbReference type="RuleBase" id="RU369102"/>
    </source>
</evidence>
<keyword evidence="1 4" id="KW-0808">Transferase</keyword>
<dbReference type="CDD" id="cd03185">
    <property type="entry name" value="GST_C_Tau"/>
    <property type="match status" value="1"/>
</dbReference>
<dbReference type="SUPFAM" id="SSF47616">
    <property type="entry name" value="GST C-terminal domain-like"/>
    <property type="match status" value="1"/>
</dbReference>
<evidence type="ECO:0000313" key="9">
    <source>
        <dbReference type="Proteomes" id="UP001179952"/>
    </source>
</evidence>
<dbReference type="InterPro" id="IPR004045">
    <property type="entry name" value="Glutathione_S-Trfase_N"/>
</dbReference>
<dbReference type="FunFam" id="3.40.30.10:FF:000044">
    <property type="entry name" value="Glutathione S-transferase GSTU6"/>
    <property type="match status" value="1"/>
</dbReference>
<dbReference type="SUPFAM" id="SSF52833">
    <property type="entry name" value="Thioredoxin-like"/>
    <property type="match status" value="1"/>
</dbReference>
<feature type="domain" description="GST N-terminal" evidence="5">
    <location>
        <begin position="1"/>
        <end position="80"/>
    </location>
</feature>
<dbReference type="SFLD" id="SFLDS00019">
    <property type="entry name" value="Glutathione_Transferase_(cytos"/>
    <property type="match status" value="1"/>
</dbReference>
<sequence length="218" mass="24507">MAVQLIGSWASRFALRPRIALNMKSVNYEYREENLWAKSELLLKSNPVYKKVPVLIHDDKPMCESNIIVSYIDEIWSDGPSLFPSDPHDRAMARFWVHYIDDKVCMNHLRSCLMILKAIGEVLACTKLLEEAFGKCSKGKPFFNGESIGYLDLALGSYLGWIKAVELVGGVKLLDGETPVLAAWAERFCANEAVKDVMPDAQKLAQLGREKLGWQAAK</sequence>
<feature type="domain" description="GST C-terminal" evidence="6">
    <location>
        <begin position="86"/>
        <end position="207"/>
    </location>
</feature>
<evidence type="ECO:0000313" key="8">
    <source>
        <dbReference type="EMBL" id="KAK1267383.1"/>
    </source>
</evidence>
<dbReference type="SFLD" id="SFLDG01152">
    <property type="entry name" value="Main.3:_Omega-_and_Tau-like"/>
    <property type="match status" value="1"/>
</dbReference>
<dbReference type="EMBL" id="JAUJYN010000007">
    <property type="protein sequence ID" value="KAK1267383.1"/>
    <property type="molecule type" value="Genomic_DNA"/>
</dbReference>
<dbReference type="GO" id="GO:0006749">
    <property type="term" value="P:glutathione metabolic process"/>
    <property type="evidence" value="ECO:0007669"/>
    <property type="project" value="InterPro"/>
</dbReference>
<comment type="caution">
    <text evidence="8">The sequence shown here is derived from an EMBL/GenBank/DDBJ whole genome shotgun (WGS) entry which is preliminary data.</text>
</comment>
<evidence type="ECO:0000313" key="7">
    <source>
        <dbReference type="EMBL" id="KAK1267079.1"/>
    </source>
</evidence>
<dbReference type="AlphaFoldDB" id="A0AAV9ATA4"/>
<dbReference type="InterPro" id="IPR040079">
    <property type="entry name" value="Glutathione_S-Trfase"/>
</dbReference>
<dbReference type="PROSITE" id="PS50404">
    <property type="entry name" value="GST_NTER"/>
    <property type="match status" value="1"/>
</dbReference>
<proteinExistence type="inferred from homology"/>
<comment type="subcellular location">
    <subcellularLocation>
        <location evidence="4">Cytoplasm</location>
        <location evidence="4">Cytosol</location>
    </subcellularLocation>
</comment>
<evidence type="ECO:0000256" key="2">
    <source>
        <dbReference type="ARBA" id="ARBA00025743"/>
    </source>
</evidence>
<dbReference type="FunFam" id="1.20.1050.10:FF:000016">
    <property type="entry name" value="Glutathione S-transferase U9"/>
    <property type="match status" value="1"/>
</dbReference>
<dbReference type="SFLD" id="SFLDG00358">
    <property type="entry name" value="Main_(cytGST)"/>
    <property type="match status" value="1"/>
</dbReference>
<dbReference type="InterPro" id="IPR010987">
    <property type="entry name" value="Glutathione-S-Trfase_C-like"/>
</dbReference>
<dbReference type="EC" id="2.5.1.18" evidence="4"/>
<dbReference type="GO" id="GO:0005829">
    <property type="term" value="C:cytosol"/>
    <property type="evidence" value="ECO:0007669"/>
    <property type="project" value="UniProtKB-SubCell"/>
</dbReference>
<protein>
    <recommendedName>
        <fullName evidence="4">Glutathione S-transferase</fullName>
        <ecNumber evidence="4">2.5.1.18</ecNumber>
    </recommendedName>
</protein>
<keyword evidence="4" id="KW-0963">Cytoplasm</keyword>
<dbReference type="Proteomes" id="UP001179952">
    <property type="component" value="Unassembled WGS sequence"/>
</dbReference>
<dbReference type="InterPro" id="IPR036282">
    <property type="entry name" value="Glutathione-S-Trfase_C_sf"/>
</dbReference>
<dbReference type="InterPro" id="IPR045074">
    <property type="entry name" value="GST_C_Tau"/>
</dbReference>